<name>A0A432HAC0_9DELT</name>
<dbReference type="EMBL" id="QNZH01000033">
    <property type="protein sequence ID" value="RTZ92550.1"/>
    <property type="molecule type" value="Genomic_DNA"/>
</dbReference>
<evidence type="ECO:0000313" key="2">
    <source>
        <dbReference type="EMBL" id="RTZ92550.1"/>
    </source>
</evidence>
<keyword evidence="1" id="KW-1133">Transmembrane helix</keyword>
<organism evidence="2 3">
    <name type="scientific">SAR324 cluster bacterium</name>
    <dbReference type="NCBI Taxonomy" id="2024889"/>
    <lineage>
        <taxon>Bacteria</taxon>
        <taxon>Deltaproteobacteria</taxon>
        <taxon>SAR324 cluster</taxon>
    </lineage>
</organism>
<sequence length="89" mass="9844">MTKESIERALTASLTLMLGLATLDLALYIWAGTAVLTVVAHAMSLWLVLRHRLIFDLVKLLETGALFFDLYLINRYGYAVASPVATLFA</sequence>
<feature type="non-terminal residue" evidence="2">
    <location>
        <position position="89"/>
    </location>
</feature>
<accession>A0A432HAC0</accession>
<proteinExistence type="predicted"/>
<gene>
    <name evidence="2" type="ORF">DSY93_01410</name>
</gene>
<feature type="transmembrane region" description="Helical" evidence="1">
    <location>
        <begin position="27"/>
        <end position="49"/>
    </location>
</feature>
<keyword evidence="1" id="KW-0812">Transmembrane</keyword>
<evidence type="ECO:0000313" key="3">
    <source>
        <dbReference type="Proteomes" id="UP000288322"/>
    </source>
</evidence>
<reference evidence="2 3" key="1">
    <citation type="submission" date="2018-06" db="EMBL/GenBank/DDBJ databases">
        <title>Combined omics and stable isotope probing to characterize newly discovered Mariana Back-Arc vent microbial communities.</title>
        <authorList>
            <person name="Trembath-Reichert E."/>
            <person name="Huber J.A."/>
        </authorList>
    </citation>
    <scope>NUCLEOTIDE SEQUENCE [LARGE SCALE GENOMIC DNA]</scope>
    <source>
        <strain evidence="2">MAG 151</strain>
    </source>
</reference>
<keyword evidence="1" id="KW-0472">Membrane</keyword>
<evidence type="ECO:0000256" key="1">
    <source>
        <dbReference type="SAM" id="Phobius"/>
    </source>
</evidence>
<comment type="caution">
    <text evidence="2">The sequence shown here is derived from an EMBL/GenBank/DDBJ whole genome shotgun (WGS) entry which is preliminary data.</text>
</comment>
<dbReference type="AlphaFoldDB" id="A0A432HAC0"/>
<protein>
    <submittedName>
        <fullName evidence="2">Uncharacterized protein</fullName>
    </submittedName>
</protein>
<dbReference type="Proteomes" id="UP000288322">
    <property type="component" value="Unassembled WGS sequence"/>
</dbReference>